<feature type="compositionally biased region" description="Basic and acidic residues" evidence="1">
    <location>
        <begin position="164"/>
        <end position="183"/>
    </location>
</feature>
<organism evidence="2">
    <name type="scientific">Medioppia subpectinata</name>
    <dbReference type="NCBI Taxonomy" id="1979941"/>
    <lineage>
        <taxon>Eukaryota</taxon>
        <taxon>Metazoa</taxon>
        <taxon>Ecdysozoa</taxon>
        <taxon>Arthropoda</taxon>
        <taxon>Chelicerata</taxon>
        <taxon>Arachnida</taxon>
        <taxon>Acari</taxon>
        <taxon>Acariformes</taxon>
        <taxon>Sarcoptiformes</taxon>
        <taxon>Oribatida</taxon>
        <taxon>Brachypylina</taxon>
        <taxon>Oppioidea</taxon>
        <taxon>Oppiidae</taxon>
        <taxon>Medioppia</taxon>
    </lineage>
</organism>
<feature type="non-terminal residue" evidence="2">
    <location>
        <position position="194"/>
    </location>
</feature>
<dbReference type="EMBL" id="CAJPIZ010044595">
    <property type="protein sequence ID" value="CAG2122125.1"/>
    <property type="molecule type" value="Genomic_DNA"/>
</dbReference>
<feature type="compositionally biased region" description="Acidic residues" evidence="1">
    <location>
        <begin position="184"/>
        <end position="194"/>
    </location>
</feature>
<reference evidence="2" key="1">
    <citation type="submission" date="2020-11" db="EMBL/GenBank/DDBJ databases">
        <authorList>
            <person name="Tran Van P."/>
        </authorList>
    </citation>
    <scope>NUCLEOTIDE SEQUENCE</scope>
</reference>
<keyword evidence="3" id="KW-1185">Reference proteome</keyword>
<accession>A0A7R9LWP0</accession>
<feature type="compositionally biased region" description="Basic and acidic residues" evidence="1">
    <location>
        <begin position="123"/>
        <end position="150"/>
    </location>
</feature>
<dbReference type="OrthoDB" id="657902at2759"/>
<proteinExistence type="predicted"/>
<evidence type="ECO:0000313" key="2">
    <source>
        <dbReference type="EMBL" id="CAD7648726.1"/>
    </source>
</evidence>
<dbReference type="Proteomes" id="UP000759131">
    <property type="component" value="Unassembled WGS sequence"/>
</dbReference>
<dbReference type="AlphaFoldDB" id="A0A7R9LWP0"/>
<evidence type="ECO:0000256" key="1">
    <source>
        <dbReference type="SAM" id="MobiDB-lite"/>
    </source>
</evidence>
<protein>
    <submittedName>
        <fullName evidence="2">Uncharacterized protein</fullName>
    </submittedName>
</protein>
<feature type="non-terminal residue" evidence="2">
    <location>
        <position position="1"/>
    </location>
</feature>
<evidence type="ECO:0000313" key="3">
    <source>
        <dbReference type="Proteomes" id="UP000759131"/>
    </source>
</evidence>
<gene>
    <name evidence="2" type="ORF">OSB1V03_LOCUS22071</name>
</gene>
<sequence>EDPADESQEIKSSDVESESSDRRCTSASNAGESEYESADDEEVTAGNDQSFEDTVTEHPKPLSPSPPAPSAVTVDEKEDICVETVDSVECVTESEPKTSAQIVDKEVSNEPNSVTIEESSDSQTKDIVEENESKPNDLPNDEKIESKSSEEVSEVTQSEDIVPEDSKSDDKNVDKVSDNSNVKEEEEVDNNSDT</sequence>
<feature type="compositionally biased region" description="Acidic residues" evidence="1">
    <location>
        <begin position="33"/>
        <end position="43"/>
    </location>
</feature>
<feature type="compositionally biased region" description="Basic and acidic residues" evidence="1">
    <location>
        <begin position="8"/>
        <end position="24"/>
    </location>
</feature>
<dbReference type="EMBL" id="OC899170">
    <property type="protein sequence ID" value="CAD7648726.1"/>
    <property type="molecule type" value="Genomic_DNA"/>
</dbReference>
<feature type="region of interest" description="Disordered" evidence="1">
    <location>
        <begin position="1"/>
        <end position="194"/>
    </location>
</feature>
<name>A0A7R9LWP0_9ACAR</name>